<dbReference type="SMART" id="SM00044">
    <property type="entry name" value="CYCc"/>
    <property type="match status" value="1"/>
</dbReference>
<dbReference type="InterPro" id="IPR029787">
    <property type="entry name" value="Nucleotide_cyclase"/>
</dbReference>
<keyword evidence="1" id="KW-1133">Transmembrane helix</keyword>
<evidence type="ECO:0000256" key="1">
    <source>
        <dbReference type="SAM" id="Phobius"/>
    </source>
</evidence>
<keyword evidence="1" id="KW-0812">Transmembrane</keyword>
<dbReference type="InterPro" id="IPR050697">
    <property type="entry name" value="Adenylyl/Guanylyl_Cyclase_3/4"/>
</dbReference>
<organism evidence="3 4">
    <name type="scientific">Methylobacterium brachiatum</name>
    <dbReference type="NCBI Taxonomy" id="269660"/>
    <lineage>
        <taxon>Bacteria</taxon>
        <taxon>Pseudomonadati</taxon>
        <taxon>Pseudomonadota</taxon>
        <taxon>Alphaproteobacteria</taxon>
        <taxon>Hyphomicrobiales</taxon>
        <taxon>Methylobacteriaceae</taxon>
        <taxon>Methylobacterium</taxon>
    </lineage>
</organism>
<keyword evidence="1" id="KW-0472">Membrane</keyword>
<dbReference type="Gene3D" id="3.30.70.1230">
    <property type="entry name" value="Nucleotide cyclase"/>
    <property type="match status" value="1"/>
</dbReference>
<feature type="transmembrane region" description="Helical" evidence="1">
    <location>
        <begin position="206"/>
        <end position="227"/>
    </location>
</feature>
<dbReference type="Proteomes" id="UP001223420">
    <property type="component" value="Unassembled WGS sequence"/>
</dbReference>
<dbReference type="PANTHER" id="PTHR43081">
    <property type="entry name" value="ADENYLATE CYCLASE, TERMINAL-DIFFERENTIATION SPECIFIC-RELATED"/>
    <property type="match status" value="1"/>
</dbReference>
<gene>
    <name evidence="3" type="ORF">QO001_003201</name>
</gene>
<name>A0AAJ1TNF7_9HYPH</name>
<dbReference type="RefSeq" id="WP_370881368.1">
    <property type="nucleotide sequence ID" value="NZ_JAJALK010000002.1"/>
</dbReference>
<accession>A0AAJ1TNF7</accession>
<comment type="caution">
    <text evidence="3">The sequence shown here is derived from an EMBL/GenBank/DDBJ whole genome shotgun (WGS) entry which is preliminary data.</text>
</comment>
<dbReference type="GO" id="GO:0006171">
    <property type="term" value="P:cAMP biosynthetic process"/>
    <property type="evidence" value="ECO:0007669"/>
    <property type="project" value="TreeGrafter"/>
</dbReference>
<dbReference type="Pfam" id="PF00211">
    <property type="entry name" value="Guanylate_cyc"/>
    <property type="match status" value="1"/>
</dbReference>
<proteinExistence type="predicted"/>
<protein>
    <submittedName>
        <fullName evidence="3">Class 3 adenylate cyclase</fullName>
    </submittedName>
</protein>
<dbReference type="AlphaFoldDB" id="A0AAJ1TNF7"/>
<evidence type="ECO:0000259" key="2">
    <source>
        <dbReference type="PROSITE" id="PS50125"/>
    </source>
</evidence>
<reference evidence="3" key="1">
    <citation type="submission" date="2023-07" db="EMBL/GenBank/DDBJ databases">
        <title>Genomic Encyclopedia of Type Strains, Phase IV (KMG-IV): sequencing the most valuable type-strain genomes for metagenomic binning, comparative biology and taxonomic classification.</title>
        <authorList>
            <person name="Goeker M."/>
        </authorList>
    </citation>
    <scope>NUCLEOTIDE SEQUENCE</scope>
    <source>
        <strain evidence="3">DSM 19569</strain>
    </source>
</reference>
<evidence type="ECO:0000313" key="3">
    <source>
        <dbReference type="EMBL" id="MDQ0544267.1"/>
    </source>
</evidence>
<dbReference type="SUPFAM" id="SSF55073">
    <property type="entry name" value="Nucleotide cyclase"/>
    <property type="match status" value="1"/>
</dbReference>
<dbReference type="InterPro" id="IPR001054">
    <property type="entry name" value="A/G_cyclase"/>
</dbReference>
<sequence>MDEVDERRLAAIMVADVVGYSRLMGADEAGTLRRLRGLRRELLDPRIEAFRGRVVKSTGDGLIAEFPSPVRAVSCAVAIQRAMLTREAGVSDDHAFRLRIGINVGDVVAEPDGDLYGDGVNVAARLEPLAEPGGICISHTVHDQVRDKLGYPFEDRGKQALKNIARPVGVFALPAAAILSMPAEEDGEAEPAVRVRPAARRSSRRPALAGGLLILAALGGLGLWSWMTPRETGQLPPTALADGRVRADWMPAAEIRQKLLDTGYTSVTELKPDDGLWDGKGIKNGMEVRFHVDPRTGAMLSERADD</sequence>
<dbReference type="PANTHER" id="PTHR43081:SF19">
    <property type="entry name" value="PH-SENSITIVE ADENYLATE CYCLASE RV1264"/>
    <property type="match status" value="1"/>
</dbReference>
<dbReference type="EMBL" id="JAUSWL010000005">
    <property type="protein sequence ID" value="MDQ0544267.1"/>
    <property type="molecule type" value="Genomic_DNA"/>
</dbReference>
<dbReference type="Pfam" id="PF13670">
    <property type="entry name" value="PepSY_2"/>
    <property type="match status" value="1"/>
</dbReference>
<dbReference type="GO" id="GO:0004016">
    <property type="term" value="F:adenylate cyclase activity"/>
    <property type="evidence" value="ECO:0007669"/>
    <property type="project" value="UniProtKB-ARBA"/>
</dbReference>
<dbReference type="GO" id="GO:0035556">
    <property type="term" value="P:intracellular signal transduction"/>
    <property type="evidence" value="ECO:0007669"/>
    <property type="project" value="InterPro"/>
</dbReference>
<dbReference type="PROSITE" id="PS50125">
    <property type="entry name" value="GUANYLATE_CYCLASE_2"/>
    <property type="match status" value="1"/>
</dbReference>
<dbReference type="CDD" id="cd07302">
    <property type="entry name" value="CHD"/>
    <property type="match status" value="1"/>
</dbReference>
<feature type="domain" description="Guanylate cyclase" evidence="2">
    <location>
        <begin position="11"/>
        <end position="127"/>
    </location>
</feature>
<evidence type="ECO:0000313" key="4">
    <source>
        <dbReference type="Proteomes" id="UP001223420"/>
    </source>
</evidence>
<dbReference type="InterPro" id="IPR025711">
    <property type="entry name" value="PepSY"/>
</dbReference>